<dbReference type="Gene3D" id="1.20.1730.10">
    <property type="entry name" value="Sodium/glucose cotransporter"/>
    <property type="match status" value="1"/>
</dbReference>
<feature type="transmembrane region" description="Helical" evidence="9">
    <location>
        <begin position="343"/>
        <end position="365"/>
    </location>
</feature>
<dbReference type="GO" id="GO:0005412">
    <property type="term" value="F:D-glucose:sodium symporter activity"/>
    <property type="evidence" value="ECO:0007669"/>
    <property type="project" value="TreeGrafter"/>
</dbReference>
<dbReference type="AlphaFoldDB" id="A0AAV9SN77"/>
<feature type="transmembrane region" description="Helical" evidence="9">
    <location>
        <begin position="55"/>
        <end position="73"/>
    </location>
</feature>
<feature type="transmembrane region" description="Helical" evidence="9">
    <location>
        <begin position="557"/>
        <end position="579"/>
    </location>
</feature>
<evidence type="ECO:0000256" key="4">
    <source>
        <dbReference type="ARBA" id="ARBA00022989"/>
    </source>
</evidence>
<dbReference type="PROSITE" id="PS00457">
    <property type="entry name" value="NA_SOLUT_SYMP_2"/>
    <property type="match status" value="1"/>
</dbReference>
<feature type="transmembrane region" description="Helical" evidence="9">
    <location>
        <begin position="93"/>
        <end position="117"/>
    </location>
</feature>
<feature type="transmembrane region" description="Helical" evidence="9">
    <location>
        <begin position="129"/>
        <end position="148"/>
    </location>
</feature>
<keyword evidence="11" id="KW-1185">Reference proteome</keyword>
<evidence type="ECO:0000313" key="10">
    <source>
        <dbReference type="EMBL" id="KAK5622737.1"/>
    </source>
</evidence>
<dbReference type="NCBIfam" id="TIGR00813">
    <property type="entry name" value="sss"/>
    <property type="match status" value="1"/>
</dbReference>
<feature type="compositionally biased region" description="Basic and acidic residues" evidence="8">
    <location>
        <begin position="751"/>
        <end position="760"/>
    </location>
</feature>
<organism evidence="10 11">
    <name type="scientific">Crenichthys baileyi</name>
    <name type="common">White River springfish</name>
    <dbReference type="NCBI Taxonomy" id="28760"/>
    <lineage>
        <taxon>Eukaryota</taxon>
        <taxon>Metazoa</taxon>
        <taxon>Chordata</taxon>
        <taxon>Craniata</taxon>
        <taxon>Vertebrata</taxon>
        <taxon>Euteleostomi</taxon>
        <taxon>Actinopterygii</taxon>
        <taxon>Neopterygii</taxon>
        <taxon>Teleostei</taxon>
        <taxon>Neoteleostei</taxon>
        <taxon>Acanthomorphata</taxon>
        <taxon>Ovalentaria</taxon>
        <taxon>Atherinomorphae</taxon>
        <taxon>Cyprinodontiformes</taxon>
        <taxon>Goodeidae</taxon>
        <taxon>Crenichthys</taxon>
    </lineage>
</organism>
<keyword evidence="3 9" id="KW-0812">Transmembrane</keyword>
<dbReference type="InterPro" id="IPR018212">
    <property type="entry name" value="Na/solute_symporter_CS"/>
</dbReference>
<feature type="transmembrane region" description="Helical" evidence="9">
    <location>
        <begin position="160"/>
        <end position="181"/>
    </location>
</feature>
<evidence type="ECO:0000256" key="3">
    <source>
        <dbReference type="ARBA" id="ARBA00022692"/>
    </source>
</evidence>
<dbReference type="PROSITE" id="PS50283">
    <property type="entry name" value="NA_SOLUT_SYMP_3"/>
    <property type="match status" value="1"/>
</dbReference>
<sequence length="780" mass="85492">MEKPSSDKVTINNAADITVIAGYFLMVISVGIWAMFRTNRGTVGGYFLAGRSMTWWSVGASLFASNIGSGHFVGLAGTGSAGGIAVGGFEWNALFIVLLLGWLFVPVYLTAGVITMPQYLKKRFGGTRISLYLSIISLFLYIFTKISVDMFSGAVFIQQALGWNIYVSVIALLLITALYTVTARVTIATSITSVPSPGQHTCKHSADYYSSRSHCFTFLFCFSGLAALMYTDTFQTFVIIAGAFVLTGFSFAKIGGYSALLAKYSSAIPSNFSSLDTQRYNISSQCYTPRQDAFSLLRDATAGDLPWPGVVFGMTIGGIWYWCSDQVIVQRCLAARSLTHVKAGCIVCGYLKLLPMFLMVFPGMISRILYPDDVGCVVPEICKQVCGTEMGCSNIAYPKLVVTVMPSGLRGLMLAVMLAALMSSLASIFNSSSTLFTLDIWTRIRPQATERELIVVGRVWVLCIVVISICWIPVVQAAQSGQLFDYIQSVSSYLSPPIASVFLLAVFVKRVNETGAFWGLIGGLAMGLCRMLPEFWFGTGSCIFPSQCPFLVCGIHYLHFAIILFSCTSVLVLLVSFCTEPIEDKHLYRLVFSLRHSKKERKDLDWEQQERARTARKEAEEKMREKANAVTEAEGDKKSGICRLVGGFCGLSGDKQTQDEGAAEDSEPQMPDISEKPVWKYTVDSNALVMMAVAVFIVSASFITSVLQRPVCQLAGVGVVREVKSEGERAIREVSDASVSRRVCKSKVRVRSETSKRRVSETGLYAQTGPTQNPIQNEHQ</sequence>
<evidence type="ECO:0000256" key="8">
    <source>
        <dbReference type="SAM" id="MobiDB-lite"/>
    </source>
</evidence>
<feature type="transmembrane region" description="Helical" evidence="9">
    <location>
        <begin position="687"/>
        <end position="707"/>
    </location>
</feature>
<evidence type="ECO:0000256" key="6">
    <source>
        <dbReference type="RuleBase" id="RU362091"/>
    </source>
</evidence>
<keyword evidence="4 9" id="KW-1133">Transmembrane helix</keyword>
<evidence type="ECO:0000256" key="5">
    <source>
        <dbReference type="ARBA" id="ARBA00023136"/>
    </source>
</evidence>
<comment type="subcellular location">
    <subcellularLocation>
        <location evidence="1">Membrane</location>
        <topology evidence="1">Multi-pass membrane protein</topology>
    </subcellularLocation>
</comment>
<dbReference type="PANTHER" id="PTHR11819:SF145">
    <property type="entry name" value="SODIUM_GLUCOSE COTRANSPORTER 2"/>
    <property type="match status" value="1"/>
</dbReference>
<evidence type="ECO:0000256" key="9">
    <source>
        <dbReference type="SAM" id="Phobius"/>
    </source>
</evidence>
<reference evidence="10 11" key="1">
    <citation type="submission" date="2021-06" db="EMBL/GenBank/DDBJ databases">
        <authorList>
            <person name="Palmer J.M."/>
        </authorList>
    </citation>
    <scope>NUCLEOTIDE SEQUENCE [LARGE SCALE GENOMIC DNA]</scope>
    <source>
        <strain evidence="10 11">MEX-2019</strain>
        <tissue evidence="10">Muscle</tissue>
    </source>
</reference>
<name>A0AAV9SN77_9TELE</name>
<evidence type="ECO:0000256" key="7">
    <source>
        <dbReference type="SAM" id="Coils"/>
    </source>
</evidence>
<gene>
    <name evidence="10" type="primary">SLC5A2</name>
    <name evidence="10" type="ORF">CRENBAI_025290</name>
</gene>
<feature type="transmembrane region" description="Helical" evidence="9">
    <location>
        <begin position="486"/>
        <end position="508"/>
    </location>
</feature>
<evidence type="ECO:0000256" key="1">
    <source>
        <dbReference type="ARBA" id="ARBA00004141"/>
    </source>
</evidence>
<keyword evidence="5 9" id="KW-0472">Membrane</keyword>
<feature type="transmembrane region" description="Helical" evidence="9">
    <location>
        <begin position="14"/>
        <end position="34"/>
    </location>
</feature>
<keyword evidence="7" id="KW-0175">Coiled coil</keyword>
<accession>A0AAV9SN77</accession>
<dbReference type="Proteomes" id="UP001311232">
    <property type="component" value="Unassembled WGS sequence"/>
</dbReference>
<feature type="compositionally biased region" description="Polar residues" evidence="8">
    <location>
        <begin position="768"/>
        <end position="780"/>
    </location>
</feature>
<feature type="region of interest" description="Disordered" evidence="8">
    <location>
        <begin position="751"/>
        <end position="780"/>
    </location>
</feature>
<comment type="caution">
    <text evidence="10">The sequence shown here is derived from an EMBL/GenBank/DDBJ whole genome shotgun (WGS) entry which is preliminary data.</text>
</comment>
<dbReference type="FunFam" id="1.20.1730.10:FF:000070">
    <property type="entry name" value="Uncharacterized protein"/>
    <property type="match status" value="1"/>
</dbReference>
<evidence type="ECO:0000256" key="2">
    <source>
        <dbReference type="ARBA" id="ARBA00006434"/>
    </source>
</evidence>
<evidence type="ECO:0000313" key="11">
    <source>
        <dbReference type="Proteomes" id="UP001311232"/>
    </source>
</evidence>
<proteinExistence type="inferred from homology"/>
<dbReference type="GO" id="GO:0005886">
    <property type="term" value="C:plasma membrane"/>
    <property type="evidence" value="ECO:0007669"/>
    <property type="project" value="TreeGrafter"/>
</dbReference>
<feature type="transmembrane region" description="Helical" evidence="9">
    <location>
        <begin position="237"/>
        <end position="260"/>
    </location>
</feature>
<feature type="transmembrane region" description="Helical" evidence="9">
    <location>
        <begin position="515"/>
        <end position="537"/>
    </location>
</feature>
<dbReference type="InterPro" id="IPR038377">
    <property type="entry name" value="Na/Glc_symporter_sf"/>
</dbReference>
<comment type="similarity">
    <text evidence="2 6">Belongs to the sodium:solute symporter (SSF) (TC 2.A.21) family.</text>
</comment>
<feature type="transmembrane region" description="Helical" evidence="9">
    <location>
        <begin position="412"/>
        <end position="441"/>
    </location>
</feature>
<dbReference type="InterPro" id="IPR001734">
    <property type="entry name" value="Na/solute_symporter"/>
</dbReference>
<dbReference type="Pfam" id="PF00474">
    <property type="entry name" value="SSF"/>
    <property type="match status" value="2"/>
</dbReference>
<dbReference type="EMBL" id="JAHHUM010000081">
    <property type="protein sequence ID" value="KAK5622737.1"/>
    <property type="molecule type" value="Genomic_DNA"/>
</dbReference>
<protein>
    <submittedName>
        <fullName evidence="10">Sodium/nucleoside cotransporter</fullName>
    </submittedName>
</protein>
<feature type="coiled-coil region" evidence="7">
    <location>
        <begin position="609"/>
        <end position="636"/>
    </location>
</feature>
<dbReference type="PANTHER" id="PTHR11819">
    <property type="entry name" value="SOLUTE CARRIER FAMILY 5"/>
    <property type="match status" value="1"/>
</dbReference>
<feature type="transmembrane region" description="Helical" evidence="9">
    <location>
        <begin position="453"/>
        <end position="474"/>
    </location>
</feature>